<dbReference type="InterPro" id="IPR040911">
    <property type="entry name" value="Exostosin_GT47"/>
</dbReference>
<gene>
    <name evidence="8" type="ORF">Csa_5G184810</name>
</gene>
<evidence type="ECO:0000256" key="2">
    <source>
        <dbReference type="ARBA" id="ARBA00010271"/>
    </source>
</evidence>
<dbReference type="Pfam" id="PF03016">
    <property type="entry name" value="Exostosin_GT47"/>
    <property type="match status" value="1"/>
</dbReference>
<reference evidence="8 9" key="1">
    <citation type="journal article" date="2009" name="Nat. Genet.">
        <title>The genome of the cucumber, Cucumis sativus L.</title>
        <authorList>
            <person name="Huang S."/>
            <person name="Li R."/>
            <person name="Zhang Z."/>
            <person name="Li L."/>
            <person name="Gu X."/>
            <person name="Fan W."/>
            <person name="Lucas W.J."/>
            <person name="Wang X."/>
            <person name="Xie B."/>
            <person name="Ni P."/>
            <person name="Ren Y."/>
            <person name="Zhu H."/>
            <person name="Li J."/>
            <person name="Lin K."/>
            <person name="Jin W."/>
            <person name="Fei Z."/>
            <person name="Li G."/>
            <person name="Staub J."/>
            <person name="Kilian A."/>
            <person name="van der Vossen E.A."/>
            <person name="Wu Y."/>
            <person name="Guo J."/>
            <person name="He J."/>
            <person name="Jia Z."/>
            <person name="Ren Y."/>
            <person name="Tian G."/>
            <person name="Lu Y."/>
            <person name="Ruan J."/>
            <person name="Qian W."/>
            <person name="Wang M."/>
            <person name="Huang Q."/>
            <person name="Li B."/>
            <person name="Xuan Z."/>
            <person name="Cao J."/>
            <person name="Asan"/>
            <person name="Wu Z."/>
            <person name="Zhang J."/>
            <person name="Cai Q."/>
            <person name="Bai Y."/>
            <person name="Zhao B."/>
            <person name="Han Y."/>
            <person name="Li Y."/>
            <person name="Li X."/>
            <person name="Wang S."/>
            <person name="Shi Q."/>
            <person name="Liu S."/>
            <person name="Cho W.K."/>
            <person name="Kim J.Y."/>
            <person name="Xu Y."/>
            <person name="Heller-Uszynska K."/>
            <person name="Miao H."/>
            <person name="Cheng Z."/>
            <person name="Zhang S."/>
            <person name="Wu J."/>
            <person name="Yang Y."/>
            <person name="Kang H."/>
            <person name="Li M."/>
            <person name="Liang H."/>
            <person name="Ren X."/>
            <person name="Shi Z."/>
            <person name="Wen M."/>
            <person name="Jian M."/>
            <person name="Yang H."/>
            <person name="Zhang G."/>
            <person name="Yang Z."/>
            <person name="Chen R."/>
            <person name="Liu S."/>
            <person name="Li J."/>
            <person name="Ma L."/>
            <person name="Liu H."/>
            <person name="Zhou Y."/>
            <person name="Zhao J."/>
            <person name="Fang X."/>
            <person name="Li G."/>
            <person name="Fang L."/>
            <person name="Li Y."/>
            <person name="Liu D."/>
            <person name="Zheng H."/>
            <person name="Zhang Y."/>
            <person name="Qin N."/>
            <person name="Li Z."/>
            <person name="Yang G."/>
            <person name="Yang S."/>
            <person name="Bolund L."/>
            <person name="Kristiansen K."/>
            <person name="Zheng H."/>
            <person name="Li S."/>
            <person name="Zhang X."/>
            <person name="Yang H."/>
            <person name="Wang J."/>
            <person name="Sun R."/>
            <person name="Zhang B."/>
            <person name="Jiang S."/>
            <person name="Wang J."/>
            <person name="Du Y."/>
            <person name="Li S."/>
        </authorList>
    </citation>
    <scope>NUCLEOTIDE SEQUENCE [LARGE SCALE GENOMIC DNA]</scope>
    <source>
        <strain evidence="9">cv. 9930</strain>
    </source>
</reference>
<dbReference type="KEGG" id="csv:101218335"/>
<keyword evidence="4" id="KW-0735">Signal-anchor</keyword>
<dbReference type="OMA" id="PYDAFYM"/>
<dbReference type="GO" id="GO:0000139">
    <property type="term" value="C:Golgi membrane"/>
    <property type="evidence" value="ECO:0007669"/>
    <property type="project" value="UniProtKB-SubCell"/>
</dbReference>
<dbReference type="PANTHER" id="PTHR11062:SF253">
    <property type="entry name" value="EXOSTOSIN GT47 DOMAIN-CONTAINING PROTEIN"/>
    <property type="match status" value="1"/>
</dbReference>
<dbReference type="OrthoDB" id="1924787at2759"/>
<keyword evidence="6" id="KW-0732">Signal</keyword>
<dbReference type="GO" id="GO:0016757">
    <property type="term" value="F:glycosyltransferase activity"/>
    <property type="evidence" value="ECO:0007669"/>
    <property type="project" value="UniProtKB-KW"/>
</dbReference>
<dbReference type="Proteomes" id="UP000029981">
    <property type="component" value="Chromosome 5"/>
</dbReference>
<keyword evidence="3" id="KW-0808">Transferase</keyword>
<sequence>MASSLITLSLLLSFSLLFTPITPSPSPSPSPSPYLSPIFLKNYNSMSANLRIFTYIPFNPFSFSSQAESLFYKSLLNSPYTTHDPDQAHLFFIPFSPHISTRSLARLIRTLRTDLPYWNRTLGADHFFLSSSGIGYISDRNVVELKKNAIQVSSFPVSPGKFIPHKDVSLPPVSTLVSTPVSASTVSERMLGFVGYGWVKGLSLVKELIEDPEFLMESEPPRTPSCYGDKLAKSDFCLFEYEGGDVSGIGEALRFGCVPVVISDRWIQDLPLMDVVRWEEMAVFVAGGGGIEGVKKVLRRVDGERLDRMKKLGAAAAQHFVWNSPPQPLDAFNTVAYQLWVRRHAVRYADRREWAQN</sequence>
<accession>A0A0A0KS95</accession>
<evidence type="ECO:0000313" key="8">
    <source>
        <dbReference type="EMBL" id="KGN50581.1"/>
    </source>
</evidence>
<dbReference type="InterPro" id="IPR004263">
    <property type="entry name" value="Exostosin"/>
</dbReference>
<evidence type="ECO:0000256" key="4">
    <source>
        <dbReference type="ARBA" id="ARBA00022968"/>
    </source>
</evidence>
<proteinExistence type="inferred from homology"/>
<dbReference type="EMBL" id="CM002926">
    <property type="protein sequence ID" value="KGN50581.1"/>
    <property type="molecule type" value="Genomic_DNA"/>
</dbReference>
<name>A0A0A0KS95_CUCSA</name>
<organism evidence="8 9">
    <name type="scientific">Cucumis sativus</name>
    <name type="common">Cucumber</name>
    <dbReference type="NCBI Taxonomy" id="3659"/>
    <lineage>
        <taxon>Eukaryota</taxon>
        <taxon>Viridiplantae</taxon>
        <taxon>Streptophyta</taxon>
        <taxon>Embryophyta</taxon>
        <taxon>Tracheophyta</taxon>
        <taxon>Spermatophyta</taxon>
        <taxon>Magnoliopsida</taxon>
        <taxon>eudicotyledons</taxon>
        <taxon>Gunneridae</taxon>
        <taxon>Pentapetalae</taxon>
        <taxon>rosids</taxon>
        <taxon>fabids</taxon>
        <taxon>Cucurbitales</taxon>
        <taxon>Cucurbitaceae</taxon>
        <taxon>Benincaseae</taxon>
        <taxon>Cucumis</taxon>
    </lineage>
</organism>
<feature type="chain" id="PRO_5001972430" description="Exostosin GT47 domain-containing protein" evidence="6">
    <location>
        <begin position="24"/>
        <end position="357"/>
    </location>
</feature>
<reference evidence="8 9" key="3">
    <citation type="journal article" date="2010" name="BMC Genomics">
        <title>Transcriptome sequencing and comparative analysis of cucumber flowers with different sex types.</title>
        <authorList>
            <person name="Guo S."/>
            <person name="Zheng Y."/>
            <person name="Joung J.G."/>
            <person name="Liu S."/>
            <person name="Zhang Z."/>
            <person name="Crasta O.R."/>
            <person name="Sobral B.W."/>
            <person name="Xu Y."/>
            <person name="Huang S."/>
            <person name="Fei Z."/>
        </authorList>
    </citation>
    <scope>NUCLEOTIDE SEQUENCE [LARGE SCALE GENOMIC DNA]</scope>
    <source>
        <strain evidence="9">cv. 9930</strain>
    </source>
</reference>
<comment type="similarity">
    <text evidence="2">Belongs to the glycosyltransferase 47 family.</text>
</comment>
<keyword evidence="9" id="KW-1185">Reference proteome</keyword>
<feature type="domain" description="Exostosin GT47" evidence="7">
    <location>
        <begin position="66"/>
        <end position="286"/>
    </location>
</feature>
<dbReference type="Gramene" id="KGN50581">
    <property type="protein sequence ID" value="KGN50581"/>
    <property type="gene ID" value="Csa_5G184810"/>
</dbReference>
<evidence type="ECO:0000256" key="6">
    <source>
        <dbReference type="SAM" id="SignalP"/>
    </source>
</evidence>
<reference evidence="8 9" key="4">
    <citation type="journal article" date="2011" name="BMC Genomics">
        <title>RNA-Seq improves annotation of protein-coding genes in the cucumber genome.</title>
        <authorList>
            <person name="Li Z."/>
            <person name="Zhang Z."/>
            <person name="Yan P."/>
            <person name="Huang S."/>
            <person name="Fei Z."/>
            <person name="Lin K."/>
        </authorList>
    </citation>
    <scope>NUCLEOTIDE SEQUENCE [LARGE SCALE GENOMIC DNA]</scope>
    <source>
        <strain evidence="9">cv. 9930</strain>
    </source>
</reference>
<reference evidence="8 9" key="2">
    <citation type="journal article" date="2009" name="PLoS ONE">
        <title>An integrated genetic and cytogenetic map of the cucumber genome.</title>
        <authorList>
            <person name="Ren Y."/>
            <person name="Zhang Z."/>
            <person name="Liu J."/>
            <person name="Staub J.E."/>
            <person name="Han Y."/>
            <person name="Cheng Z."/>
            <person name="Li X."/>
            <person name="Lu J."/>
            <person name="Miao H."/>
            <person name="Kang H."/>
            <person name="Xie B."/>
            <person name="Gu X."/>
            <person name="Wang X."/>
            <person name="Du Y."/>
            <person name="Jin W."/>
            <person name="Huang S."/>
        </authorList>
    </citation>
    <scope>NUCLEOTIDE SEQUENCE [LARGE SCALE GENOMIC DNA]</scope>
    <source>
        <strain evidence="9">cv. 9930</strain>
    </source>
</reference>
<evidence type="ECO:0000256" key="5">
    <source>
        <dbReference type="ARBA" id="ARBA00023034"/>
    </source>
</evidence>
<keyword evidence="3" id="KW-0328">Glycosyltransferase</keyword>
<evidence type="ECO:0000259" key="7">
    <source>
        <dbReference type="Pfam" id="PF03016"/>
    </source>
</evidence>
<dbReference type="AlphaFoldDB" id="A0A0A0KS95"/>
<evidence type="ECO:0000256" key="3">
    <source>
        <dbReference type="ARBA" id="ARBA00022676"/>
    </source>
</evidence>
<evidence type="ECO:0000313" key="9">
    <source>
        <dbReference type="Proteomes" id="UP000029981"/>
    </source>
</evidence>
<dbReference type="STRING" id="3659.A0A0A0KS95"/>
<evidence type="ECO:0000256" key="1">
    <source>
        <dbReference type="ARBA" id="ARBA00004323"/>
    </source>
</evidence>
<dbReference type="PANTHER" id="PTHR11062">
    <property type="entry name" value="EXOSTOSIN HEPARAN SULFATE GLYCOSYLTRANSFERASE -RELATED"/>
    <property type="match status" value="1"/>
</dbReference>
<keyword evidence="5" id="KW-0333">Golgi apparatus</keyword>
<comment type="subcellular location">
    <subcellularLocation>
        <location evidence="1">Golgi apparatus membrane</location>
        <topology evidence="1">Single-pass type II membrane protein</topology>
    </subcellularLocation>
</comment>
<feature type="signal peptide" evidence="6">
    <location>
        <begin position="1"/>
        <end position="23"/>
    </location>
</feature>
<keyword evidence="4" id="KW-0812">Transmembrane</keyword>
<protein>
    <recommendedName>
        <fullName evidence="7">Exostosin GT47 domain-containing protein</fullName>
    </recommendedName>
</protein>